<dbReference type="Pfam" id="PF03284">
    <property type="entry name" value="PHZA_PHZB"/>
    <property type="match status" value="1"/>
</dbReference>
<dbReference type="EMBL" id="CP066831">
    <property type="protein sequence ID" value="QQM38605.1"/>
    <property type="molecule type" value="Genomic_DNA"/>
</dbReference>
<dbReference type="RefSeq" id="WP_200393771.1">
    <property type="nucleotide sequence ID" value="NZ_CP066831.1"/>
</dbReference>
<reference evidence="3 4" key="1">
    <citation type="submission" date="2020-12" db="EMBL/GenBank/DDBJ databases">
        <title>A novel species.</title>
        <authorList>
            <person name="Li K."/>
        </authorList>
    </citation>
    <scope>NUCLEOTIDE SEQUENCE [LARGE SCALE GENOMIC DNA]</scope>
    <source>
        <strain evidence="3 4">ZYC-3</strain>
    </source>
</reference>
<dbReference type="AlphaFoldDB" id="A0A7T7I083"/>
<dbReference type="SUPFAM" id="SSF54427">
    <property type="entry name" value="NTF2-like"/>
    <property type="match status" value="1"/>
</dbReference>
<dbReference type="GO" id="GO:0017000">
    <property type="term" value="P:antibiotic biosynthetic process"/>
    <property type="evidence" value="ECO:0007669"/>
    <property type="project" value="UniProtKB-KW"/>
</dbReference>
<comment type="similarity">
    <text evidence="1">Belongs to the PhzA/PhzB family.</text>
</comment>
<protein>
    <submittedName>
        <fullName evidence="3">PhzA/PhzB family protein</fullName>
    </submittedName>
</protein>
<evidence type="ECO:0000313" key="3">
    <source>
        <dbReference type="EMBL" id="QQM38605.1"/>
    </source>
</evidence>
<keyword evidence="4" id="KW-1185">Reference proteome</keyword>
<dbReference type="Proteomes" id="UP000595636">
    <property type="component" value="Chromosome"/>
</dbReference>
<name>A0A7T7I083_9ACTN</name>
<evidence type="ECO:0000256" key="1">
    <source>
        <dbReference type="ARBA" id="ARBA00009377"/>
    </source>
</evidence>
<evidence type="ECO:0000313" key="4">
    <source>
        <dbReference type="Proteomes" id="UP000595636"/>
    </source>
</evidence>
<dbReference type="KEGG" id="slf:JEQ17_03395"/>
<keyword evidence="2" id="KW-0045">Antibiotic biosynthesis</keyword>
<dbReference type="InterPro" id="IPR004964">
    <property type="entry name" value="PhzA_PhzB"/>
</dbReference>
<dbReference type="Gene3D" id="3.10.450.50">
    <property type="match status" value="1"/>
</dbReference>
<proteinExistence type="inferred from homology"/>
<evidence type="ECO:0000256" key="2">
    <source>
        <dbReference type="ARBA" id="ARBA00023194"/>
    </source>
</evidence>
<gene>
    <name evidence="3" type="ORF">JEQ17_03395</name>
</gene>
<dbReference type="InterPro" id="IPR032710">
    <property type="entry name" value="NTF2-like_dom_sf"/>
</dbReference>
<organism evidence="3 4">
    <name type="scientific">Streptomyces liliifuscus</name>
    <dbReference type="NCBI Taxonomy" id="2797636"/>
    <lineage>
        <taxon>Bacteria</taxon>
        <taxon>Bacillati</taxon>
        <taxon>Actinomycetota</taxon>
        <taxon>Actinomycetes</taxon>
        <taxon>Kitasatosporales</taxon>
        <taxon>Streptomycetaceae</taxon>
        <taxon>Streptomyces</taxon>
    </lineage>
</organism>
<accession>A0A7T7I083</accession>
<sequence>MTQHTRPQEWVDDDAELRRTNRATVERYLDMTEGPARLQRHHLFTEDARGGLWTTDTGQPAAVTGRENLYLMAAWSLECFPDWRWTNVEIFETQDPNRMWVECDGEGQIIFPHYPPGHYRNHFIHSFRLDNGKIAEIREFMNPCEQMRALGIEVPVVKRGGIPTDGEVA</sequence>